<dbReference type="Pfam" id="PF00672">
    <property type="entry name" value="HAMP"/>
    <property type="match status" value="1"/>
</dbReference>
<accession>A0ABW8PUB0</accession>
<dbReference type="Proteomes" id="UP001621714">
    <property type="component" value="Unassembled WGS sequence"/>
</dbReference>
<dbReference type="PANTHER" id="PTHR32089:SF119">
    <property type="entry name" value="METHYL-ACCEPTING CHEMOTAXIS PROTEIN CTPL"/>
    <property type="match status" value="1"/>
</dbReference>
<dbReference type="PROSITE" id="PS50885">
    <property type="entry name" value="HAMP"/>
    <property type="match status" value="1"/>
</dbReference>
<dbReference type="InterPro" id="IPR004090">
    <property type="entry name" value="Chemotax_Me-accpt_rcpt"/>
</dbReference>
<evidence type="ECO:0000256" key="1">
    <source>
        <dbReference type="ARBA" id="ARBA00004141"/>
    </source>
</evidence>
<dbReference type="SMART" id="SM00304">
    <property type="entry name" value="HAMP"/>
    <property type="match status" value="1"/>
</dbReference>
<proteinExistence type="inferred from homology"/>
<dbReference type="InterPro" id="IPR003660">
    <property type="entry name" value="HAMP_dom"/>
</dbReference>
<evidence type="ECO:0000313" key="11">
    <source>
        <dbReference type="EMBL" id="MFK7159591.1"/>
    </source>
</evidence>
<reference evidence="11 12" key="1">
    <citation type="submission" date="2024-02" db="EMBL/GenBank/DDBJ databases">
        <title>Marinospirillum sp. MEB 164 isolated from Lonar lake sediment.</title>
        <authorList>
            <person name="Joshi A."/>
            <person name="Thite S."/>
        </authorList>
    </citation>
    <scope>NUCLEOTIDE SEQUENCE [LARGE SCALE GENOMIC DNA]</scope>
    <source>
        <strain evidence="11 12">MEB164</strain>
    </source>
</reference>
<feature type="domain" description="Methyl-accepting transducer" evidence="9">
    <location>
        <begin position="268"/>
        <end position="504"/>
    </location>
</feature>
<dbReference type="InterPro" id="IPR024478">
    <property type="entry name" value="HlyB_4HB_MCP"/>
</dbReference>
<comment type="subcellular location">
    <subcellularLocation>
        <location evidence="1">Membrane</location>
        <topology evidence="1">Multi-pass membrane protein</topology>
    </subcellularLocation>
</comment>
<dbReference type="PRINTS" id="PR00260">
    <property type="entry name" value="CHEMTRNSDUCR"/>
</dbReference>
<evidence type="ECO:0000256" key="2">
    <source>
        <dbReference type="ARBA" id="ARBA00022692"/>
    </source>
</evidence>
<evidence type="ECO:0000256" key="3">
    <source>
        <dbReference type="ARBA" id="ARBA00022989"/>
    </source>
</evidence>
<keyword evidence="5 7" id="KW-0807">Transducer</keyword>
<feature type="domain" description="HAMP" evidence="10">
    <location>
        <begin position="210"/>
        <end position="263"/>
    </location>
</feature>
<evidence type="ECO:0000256" key="6">
    <source>
        <dbReference type="ARBA" id="ARBA00029447"/>
    </source>
</evidence>
<organism evidence="11 12">
    <name type="scientific">Marinospirillum alkalitolerans</name>
    <dbReference type="NCBI Taxonomy" id="3123374"/>
    <lineage>
        <taxon>Bacteria</taxon>
        <taxon>Pseudomonadati</taxon>
        <taxon>Pseudomonadota</taxon>
        <taxon>Gammaproteobacteria</taxon>
        <taxon>Oceanospirillales</taxon>
        <taxon>Oceanospirillaceae</taxon>
        <taxon>Marinospirillum</taxon>
    </lineage>
</organism>
<keyword evidence="3 8" id="KW-1133">Transmembrane helix</keyword>
<sequence>MKMTLRSRLMTGILVSVTALFVLTGLSISLMKQIDDGLEALYVDRIEPLAQLKTVVDRYAVSVIDAANKVHIGQFSPQQARTELSQARQEIDAIWRVYMSTQLTAEEAELAAQARRLFGPANAMIERLDRQLASLGASGEGLLQASIVELYQVIDPISGVFGDLVDLQLREASVKRDAVHASTTAMTWWFTALSLVVTILVVALGMRTYRAITQPLQQMQGVMEEIESSKNLLLRVPVLRQDEVGAIAQDVNRLLEVFHHLIQELNSAIDQIVAASEEMSAISTQSSEGMQRQQQEIELVATAMNQMTSTVHEVSQHALAAAQGAEAADHQAQNGQGVVQHTRQRIEQLAQIFSQSSQTVEQVNDESQQIGSVIDVIRGIAEQTNLLALNAAIEAARAGEQGRGFAVVADEVRSLASRTQSSTTDIQTMIEQLQRRVNEVVKAIQQGQTVVKSSVEHAEQAGQALTQITASVATVNDMNMQIASAAEEQTSVAEEINQRVSAISDVSREAAEAAHHSASASEELARLASGLQQLSGRFKVS</sequence>
<keyword evidence="2 8" id="KW-0812">Transmembrane</keyword>
<dbReference type="Pfam" id="PF12729">
    <property type="entry name" value="4HB_MCP_1"/>
    <property type="match status" value="1"/>
</dbReference>
<dbReference type="Gene3D" id="1.10.287.950">
    <property type="entry name" value="Methyl-accepting chemotaxis protein"/>
    <property type="match status" value="1"/>
</dbReference>
<name>A0ABW8PUB0_9GAMM</name>
<protein>
    <submittedName>
        <fullName evidence="11">Methyl-accepting chemotaxis protein</fullName>
    </submittedName>
</protein>
<evidence type="ECO:0000313" key="12">
    <source>
        <dbReference type="Proteomes" id="UP001621714"/>
    </source>
</evidence>
<dbReference type="CDD" id="cd06225">
    <property type="entry name" value="HAMP"/>
    <property type="match status" value="1"/>
</dbReference>
<feature type="transmembrane region" description="Helical" evidence="8">
    <location>
        <begin position="186"/>
        <end position="206"/>
    </location>
</feature>
<dbReference type="CDD" id="cd11386">
    <property type="entry name" value="MCP_signal"/>
    <property type="match status" value="1"/>
</dbReference>
<evidence type="ECO:0000256" key="5">
    <source>
        <dbReference type="ARBA" id="ARBA00023224"/>
    </source>
</evidence>
<evidence type="ECO:0000256" key="4">
    <source>
        <dbReference type="ARBA" id="ARBA00023136"/>
    </source>
</evidence>
<dbReference type="InterPro" id="IPR004089">
    <property type="entry name" value="MCPsignal_dom"/>
</dbReference>
<comment type="caution">
    <text evidence="11">The sequence shown here is derived from an EMBL/GenBank/DDBJ whole genome shotgun (WGS) entry which is preliminary data.</text>
</comment>
<evidence type="ECO:0000256" key="8">
    <source>
        <dbReference type="SAM" id="Phobius"/>
    </source>
</evidence>
<evidence type="ECO:0000259" key="10">
    <source>
        <dbReference type="PROSITE" id="PS50885"/>
    </source>
</evidence>
<evidence type="ECO:0000259" key="9">
    <source>
        <dbReference type="PROSITE" id="PS50111"/>
    </source>
</evidence>
<dbReference type="EMBL" id="JBANFI010000001">
    <property type="protein sequence ID" value="MFK7159591.1"/>
    <property type="molecule type" value="Genomic_DNA"/>
</dbReference>
<dbReference type="SUPFAM" id="SSF58104">
    <property type="entry name" value="Methyl-accepting chemotaxis protein (MCP) signaling domain"/>
    <property type="match status" value="1"/>
</dbReference>
<comment type="similarity">
    <text evidence="6">Belongs to the methyl-accepting chemotaxis (MCP) protein family.</text>
</comment>
<gene>
    <name evidence="11" type="ORF">V6U78_00880</name>
</gene>
<evidence type="ECO:0000256" key="7">
    <source>
        <dbReference type="PROSITE-ProRule" id="PRU00284"/>
    </source>
</evidence>
<keyword evidence="12" id="KW-1185">Reference proteome</keyword>
<keyword evidence="4 8" id="KW-0472">Membrane</keyword>
<dbReference type="PROSITE" id="PS50111">
    <property type="entry name" value="CHEMOTAXIS_TRANSDUC_2"/>
    <property type="match status" value="1"/>
</dbReference>
<dbReference type="RefSeq" id="WP_405336190.1">
    <property type="nucleotide sequence ID" value="NZ_JBANFI010000001.1"/>
</dbReference>
<dbReference type="SMART" id="SM00283">
    <property type="entry name" value="MA"/>
    <property type="match status" value="1"/>
</dbReference>
<dbReference type="Pfam" id="PF00015">
    <property type="entry name" value="MCPsignal"/>
    <property type="match status" value="1"/>
</dbReference>
<dbReference type="PANTHER" id="PTHR32089">
    <property type="entry name" value="METHYL-ACCEPTING CHEMOTAXIS PROTEIN MCPB"/>
    <property type="match status" value="1"/>
</dbReference>